<dbReference type="PANTHER" id="PTHR31205">
    <property type="entry name" value="ACTIN CROSS-LINKING PROTEIN (DUF569)"/>
    <property type="match status" value="1"/>
</dbReference>
<dbReference type="SUPFAM" id="SSF50405">
    <property type="entry name" value="Actin-crosslinking proteins"/>
    <property type="match status" value="1"/>
</dbReference>
<evidence type="ECO:0000259" key="2">
    <source>
        <dbReference type="Pfam" id="PF04601"/>
    </source>
</evidence>
<feature type="compositionally biased region" description="Polar residues" evidence="1">
    <location>
        <begin position="177"/>
        <end position="196"/>
    </location>
</feature>
<keyword evidence="4" id="KW-1185">Reference proteome</keyword>
<protein>
    <recommendedName>
        <fullName evidence="2">DUF569 domain-containing protein</fullName>
    </recommendedName>
</protein>
<evidence type="ECO:0000313" key="4">
    <source>
        <dbReference type="Proteomes" id="UP001420932"/>
    </source>
</evidence>
<accession>A0AAP0NQ33</accession>
<dbReference type="Gene3D" id="2.80.10.50">
    <property type="match status" value="1"/>
</dbReference>
<evidence type="ECO:0000256" key="1">
    <source>
        <dbReference type="SAM" id="MobiDB-lite"/>
    </source>
</evidence>
<evidence type="ECO:0000313" key="3">
    <source>
        <dbReference type="EMBL" id="KAK9114054.1"/>
    </source>
</evidence>
<dbReference type="PANTHER" id="PTHR31205:SF69">
    <property type="entry name" value="ACTIN CROSS-LINKING PROTEIN (DUF569)"/>
    <property type="match status" value="1"/>
</dbReference>
<sequence length="326" mass="36519">MEFFTKTKAVRLRSHLDKYLVADEDKQTVHQSRYGATRRAKWRVEPVLGTTNLLRLKSCHGHYLTASDGSFLLGMTGRKVLQTAAAAPAPPPATNLDFAVEWEPVRDGFQVKLRTREGKFLRANGGTPPWRNSVTHDVPHSGPTHNWVLWDVDSVDWSDLDDNGDGESTVENESRKSSFSYLSENPMDSPTSPWSVASATRSPRRVYSSSPFQIVLRVTKFPPVVASNWPNTWSLAALAKSAESLHVHQGKPRSPFTDGQRKRLADDVAMWDDVATRVKLGLDRTGCCGIKVHNKRGVYLEARTMALMNMGQHSRHIFIWDPPTTS</sequence>
<dbReference type="EMBL" id="JBBNAF010000009">
    <property type="protein sequence ID" value="KAK9114054.1"/>
    <property type="molecule type" value="Genomic_DNA"/>
</dbReference>
<feature type="region of interest" description="Disordered" evidence="1">
    <location>
        <begin position="160"/>
        <end position="196"/>
    </location>
</feature>
<dbReference type="CDD" id="cd23340">
    <property type="entry name" value="beta-trefoil_FSCN_ACP-like"/>
    <property type="match status" value="1"/>
</dbReference>
<reference evidence="3 4" key="1">
    <citation type="submission" date="2024-01" db="EMBL/GenBank/DDBJ databases">
        <title>Genome assemblies of Stephania.</title>
        <authorList>
            <person name="Yang L."/>
        </authorList>
    </citation>
    <scope>NUCLEOTIDE SEQUENCE [LARGE SCALE GENOMIC DNA]</scope>
    <source>
        <strain evidence="3">YNDBR</strain>
        <tissue evidence="3">Leaf</tissue>
    </source>
</reference>
<gene>
    <name evidence="3" type="ORF">Syun_020851</name>
</gene>
<dbReference type="FunFam" id="2.80.10.50:FF:000067">
    <property type="entry name" value="BnaC05g19630D protein"/>
    <property type="match status" value="1"/>
</dbReference>
<dbReference type="InterPro" id="IPR007679">
    <property type="entry name" value="DUF569"/>
</dbReference>
<name>A0AAP0NQ33_9MAGN</name>
<dbReference type="AlphaFoldDB" id="A0AAP0NQ33"/>
<dbReference type="InterPro" id="IPR008999">
    <property type="entry name" value="Actin-crosslinking"/>
</dbReference>
<comment type="caution">
    <text evidence="3">The sequence shown here is derived from an EMBL/GenBank/DDBJ whole genome shotgun (WGS) entry which is preliminary data.</text>
</comment>
<proteinExistence type="predicted"/>
<dbReference type="Proteomes" id="UP001420932">
    <property type="component" value="Unassembled WGS sequence"/>
</dbReference>
<feature type="domain" description="DUF569" evidence="2">
    <location>
        <begin position="1"/>
        <end position="150"/>
    </location>
</feature>
<organism evidence="3 4">
    <name type="scientific">Stephania yunnanensis</name>
    <dbReference type="NCBI Taxonomy" id="152371"/>
    <lineage>
        <taxon>Eukaryota</taxon>
        <taxon>Viridiplantae</taxon>
        <taxon>Streptophyta</taxon>
        <taxon>Embryophyta</taxon>
        <taxon>Tracheophyta</taxon>
        <taxon>Spermatophyta</taxon>
        <taxon>Magnoliopsida</taxon>
        <taxon>Ranunculales</taxon>
        <taxon>Menispermaceae</taxon>
        <taxon>Menispermoideae</taxon>
        <taxon>Cissampelideae</taxon>
        <taxon>Stephania</taxon>
    </lineage>
</organism>
<feature type="compositionally biased region" description="Acidic residues" evidence="1">
    <location>
        <begin position="160"/>
        <end position="170"/>
    </location>
</feature>
<dbReference type="Pfam" id="PF04601">
    <property type="entry name" value="DUF569"/>
    <property type="match status" value="1"/>
</dbReference>